<gene>
    <name evidence="2" type="ORF">V6N11_017922</name>
</gene>
<dbReference type="Proteomes" id="UP001396334">
    <property type="component" value="Unassembled WGS sequence"/>
</dbReference>
<comment type="caution">
    <text evidence="2">The sequence shown here is derived from an EMBL/GenBank/DDBJ whole genome shotgun (WGS) entry which is preliminary data.</text>
</comment>
<name>A0ABR2T5U8_9ROSI</name>
<sequence length="401" mass="43342">MHVDRRPNRTPLQLLVVVVAAGIKEQNSSRKYFFHPAFVDFSIVVRKFILVIMQGRRDTLGSLPKTLFDHSSTSNNAAIEQQLGRWSLGEPSSSGTQNEVSYNERKTDHGWSLSMSTSANVGLRLEGQRYEQSYLFTQGSNADTVAQNQMLNGGLVGHSDNNCQVTELSNLYKPSESENEQNSLVVGPEAFLLSPGSAGYVVDDNDSRPGCSYEVHRASCKRKALEGNVGQSSSSGSSSYYHSAECSSWRGVSASYTTGSSVNIRPPSRKTHPRLGLVIRGSASDSIPPKSIVLPPPAESSHRNFRLRINPSSIQEPIARPLFSTDNIVRGSVVSSAPQSSRLLPIDHSLDLSSAPVVPNASSENPNVVVNVPTLLQNVSFGSRTGSSSNSNLSADRDVVP</sequence>
<accession>A0ABR2T5U8</accession>
<evidence type="ECO:0000256" key="1">
    <source>
        <dbReference type="SAM" id="MobiDB-lite"/>
    </source>
</evidence>
<proteinExistence type="predicted"/>
<feature type="region of interest" description="Disordered" evidence="1">
    <location>
        <begin position="381"/>
        <end position="401"/>
    </location>
</feature>
<keyword evidence="3" id="KW-1185">Reference proteome</keyword>
<reference evidence="2 3" key="1">
    <citation type="journal article" date="2024" name="G3 (Bethesda)">
        <title>Genome assembly of Hibiscus sabdariffa L. provides insights into metabolisms of medicinal natural products.</title>
        <authorList>
            <person name="Kim T."/>
        </authorList>
    </citation>
    <scope>NUCLEOTIDE SEQUENCE [LARGE SCALE GENOMIC DNA]</scope>
    <source>
        <strain evidence="2">TK-2024</strain>
        <tissue evidence="2">Old leaves</tissue>
    </source>
</reference>
<evidence type="ECO:0000313" key="3">
    <source>
        <dbReference type="Proteomes" id="UP001396334"/>
    </source>
</evidence>
<evidence type="ECO:0000313" key="2">
    <source>
        <dbReference type="EMBL" id="KAK9032880.1"/>
    </source>
</evidence>
<organism evidence="2 3">
    <name type="scientific">Hibiscus sabdariffa</name>
    <name type="common">roselle</name>
    <dbReference type="NCBI Taxonomy" id="183260"/>
    <lineage>
        <taxon>Eukaryota</taxon>
        <taxon>Viridiplantae</taxon>
        <taxon>Streptophyta</taxon>
        <taxon>Embryophyta</taxon>
        <taxon>Tracheophyta</taxon>
        <taxon>Spermatophyta</taxon>
        <taxon>Magnoliopsida</taxon>
        <taxon>eudicotyledons</taxon>
        <taxon>Gunneridae</taxon>
        <taxon>Pentapetalae</taxon>
        <taxon>rosids</taxon>
        <taxon>malvids</taxon>
        <taxon>Malvales</taxon>
        <taxon>Malvaceae</taxon>
        <taxon>Malvoideae</taxon>
        <taxon>Hibiscus</taxon>
    </lineage>
</organism>
<protein>
    <submittedName>
        <fullName evidence="2">Uncharacterized protein</fullName>
    </submittedName>
</protein>
<dbReference type="EMBL" id="JBBPBN010000008">
    <property type="protein sequence ID" value="KAK9032880.1"/>
    <property type="molecule type" value="Genomic_DNA"/>
</dbReference>
<feature type="compositionally biased region" description="Low complexity" evidence="1">
    <location>
        <begin position="381"/>
        <end position="394"/>
    </location>
</feature>